<evidence type="ECO:0000313" key="2">
    <source>
        <dbReference type="EMBL" id="KAH3664123.1"/>
    </source>
</evidence>
<dbReference type="EMBL" id="JAEUBE010000352">
    <property type="protein sequence ID" value="KAH3664123.1"/>
    <property type="molecule type" value="Genomic_DNA"/>
</dbReference>
<dbReference type="Proteomes" id="UP000769157">
    <property type="component" value="Unassembled WGS sequence"/>
</dbReference>
<feature type="transmembrane region" description="Helical" evidence="1">
    <location>
        <begin position="44"/>
        <end position="72"/>
    </location>
</feature>
<evidence type="ECO:0000313" key="3">
    <source>
        <dbReference type="Proteomes" id="UP000769157"/>
    </source>
</evidence>
<reference evidence="2" key="1">
    <citation type="journal article" date="2021" name="Open Biol.">
        <title>Shared evolutionary footprints suggest mitochondrial oxidative damage underlies multiple complex I losses in fungi.</title>
        <authorList>
            <person name="Schikora-Tamarit M.A."/>
            <person name="Marcet-Houben M."/>
            <person name="Nosek J."/>
            <person name="Gabaldon T."/>
        </authorList>
    </citation>
    <scope>NUCLEOTIDE SEQUENCE</scope>
    <source>
        <strain evidence="2">CBS6075</strain>
    </source>
</reference>
<gene>
    <name evidence="2" type="ORF">OGAPHI_004837</name>
</gene>
<dbReference type="RefSeq" id="XP_046060403.1">
    <property type="nucleotide sequence ID" value="XM_046205958.1"/>
</dbReference>
<comment type="caution">
    <text evidence="2">The sequence shown here is derived from an EMBL/GenBank/DDBJ whole genome shotgun (WGS) entry which is preliminary data.</text>
</comment>
<feature type="transmembrane region" description="Helical" evidence="1">
    <location>
        <begin position="93"/>
        <end position="114"/>
    </location>
</feature>
<evidence type="ECO:0000256" key="1">
    <source>
        <dbReference type="SAM" id="Phobius"/>
    </source>
</evidence>
<proteinExistence type="predicted"/>
<sequence length="156" mass="17300">MQNLSAAAPFAAVLASRTLNVDLLAVFFVTFVNLLWKLQVATKTFPQIFGAFIHQMVVFSDQCDFFATLIASKWLMRTFKAQKPPFCQLATDFIIYFMIAFKAGMLAIVNQVLFDLPPGSNPSAPAGLVQTSYLEIIGNVAQYDWGGEDVVERCFA</sequence>
<keyword evidence="1" id="KW-0472">Membrane</keyword>
<organism evidence="2 3">
    <name type="scientific">Ogataea philodendri</name>
    <dbReference type="NCBI Taxonomy" id="1378263"/>
    <lineage>
        <taxon>Eukaryota</taxon>
        <taxon>Fungi</taxon>
        <taxon>Dikarya</taxon>
        <taxon>Ascomycota</taxon>
        <taxon>Saccharomycotina</taxon>
        <taxon>Pichiomycetes</taxon>
        <taxon>Pichiales</taxon>
        <taxon>Pichiaceae</taxon>
        <taxon>Ogataea</taxon>
    </lineage>
</organism>
<keyword evidence="1" id="KW-0812">Transmembrane</keyword>
<protein>
    <submittedName>
        <fullName evidence="2">Uncharacterized protein</fullName>
    </submittedName>
</protein>
<name>A0A9P8P234_9ASCO</name>
<dbReference type="GeneID" id="70236802"/>
<keyword evidence="1" id="KW-1133">Transmembrane helix</keyword>
<accession>A0A9P8P234</accession>
<dbReference type="AlphaFoldDB" id="A0A9P8P234"/>
<keyword evidence="3" id="KW-1185">Reference proteome</keyword>
<reference evidence="2" key="2">
    <citation type="submission" date="2021-01" db="EMBL/GenBank/DDBJ databases">
        <authorList>
            <person name="Schikora-Tamarit M.A."/>
        </authorList>
    </citation>
    <scope>NUCLEOTIDE SEQUENCE</scope>
    <source>
        <strain evidence="2">CBS6075</strain>
    </source>
</reference>